<dbReference type="PANTHER" id="PTHR16983:SF30">
    <property type="entry name" value="LYMPHOCYTE ANTIGEN 6 COMPLEX, LOCUS E-RELATED"/>
    <property type="match status" value="1"/>
</dbReference>
<dbReference type="InterPro" id="IPR051110">
    <property type="entry name" value="Ly-6/neurotoxin-like_GPI-ap"/>
</dbReference>
<reference evidence="8 9" key="1">
    <citation type="submission" date="2019-09" db="EMBL/GenBank/DDBJ databases">
        <title>Bird 10,000 Genomes (B10K) Project - Family phase.</title>
        <authorList>
            <person name="Zhang G."/>
        </authorList>
    </citation>
    <scope>NUCLEOTIDE SEQUENCE [LARGE SCALE GENOMIC DNA]</scope>
    <source>
        <strain evidence="8">B10K-DU-002-47</strain>
        <tissue evidence="8">Muscle</tissue>
    </source>
</reference>
<keyword evidence="4" id="KW-0472">Membrane</keyword>
<keyword evidence="3 6" id="KW-0732">Signal</keyword>
<dbReference type="PANTHER" id="PTHR16983">
    <property type="entry name" value="UPAR/LY6 DOMAIN-CONTAINING PROTEIN"/>
    <property type="match status" value="1"/>
</dbReference>
<evidence type="ECO:0000256" key="6">
    <source>
        <dbReference type="SAM" id="SignalP"/>
    </source>
</evidence>
<comment type="subcellular location">
    <subcellularLocation>
        <location evidence="1">Cell membrane</location>
    </subcellularLocation>
</comment>
<dbReference type="CDD" id="cd23543">
    <property type="entry name" value="TFP_LU_ECD_Ly6E"/>
    <property type="match status" value="1"/>
</dbReference>
<feature type="non-terminal residue" evidence="8">
    <location>
        <position position="126"/>
    </location>
</feature>
<evidence type="ECO:0000313" key="8">
    <source>
        <dbReference type="EMBL" id="NXP14322.1"/>
    </source>
</evidence>
<evidence type="ECO:0000256" key="5">
    <source>
        <dbReference type="ARBA" id="ARBA00023180"/>
    </source>
</evidence>
<evidence type="ECO:0000259" key="7">
    <source>
        <dbReference type="SMART" id="SM00134"/>
    </source>
</evidence>
<dbReference type="InterPro" id="IPR016054">
    <property type="entry name" value="LY6_UPA_recep-like"/>
</dbReference>
<dbReference type="InterPro" id="IPR045860">
    <property type="entry name" value="Snake_toxin-like_sf"/>
</dbReference>
<evidence type="ECO:0000256" key="4">
    <source>
        <dbReference type="ARBA" id="ARBA00023136"/>
    </source>
</evidence>
<organism evidence="8 9">
    <name type="scientific">Thinocorus orbignyianus</name>
    <dbReference type="NCBI Taxonomy" id="161742"/>
    <lineage>
        <taxon>Eukaryota</taxon>
        <taxon>Metazoa</taxon>
        <taxon>Chordata</taxon>
        <taxon>Craniata</taxon>
        <taxon>Vertebrata</taxon>
        <taxon>Euteleostomi</taxon>
        <taxon>Archelosauria</taxon>
        <taxon>Archosauria</taxon>
        <taxon>Dinosauria</taxon>
        <taxon>Saurischia</taxon>
        <taxon>Theropoda</taxon>
        <taxon>Coelurosauria</taxon>
        <taxon>Aves</taxon>
        <taxon>Neognathae</taxon>
        <taxon>Neoaves</taxon>
        <taxon>Aequornithes</taxon>
        <taxon>Ciconiiformes</taxon>
        <taxon>Thinocoridae</taxon>
        <taxon>Thinocorus</taxon>
    </lineage>
</organism>
<dbReference type="Gene3D" id="2.10.60.10">
    <property type="entry name" value="CD59"/>
    <property type="match status" value="1"/>
</dbReference>
<evidence type="ECO:0000256" key="1">
    <source>
        <dbReference type="ARBA" id="ARBA00004236"/>
    </source>
</evidence>
<dbReference type="EMBL" id="VXBW01007515">
    <property type="protein sequence ID" value="NXP14322.1"/>
    <property type="molecule type" value="Genomic_DNA"/>
</dbReference>
<sequence>LLFLFVFYLFAVFFHPAYPFMCYVCQEEESNKNCLTISMCAEEEKYCVTTRNYVGTEPNKPEYVISKMCSSTCPARSQQQNQTYQSVYCCEKPLCNVNGVSSTHSSYGAMSLGVLTTITYFFTCGL</sequence>
<feature type="domain" description="UPAR/Ly6" evidence="7">
    <location>
        <begin position="20"/>
        <end position="111"/>
    </location>
</feature>
<dbReference type="SMART" id="SM00134">
    <property type="entry name" value="LU"/>
    <property type="match status" value="1"/>
</dbReference>
<comment type="caution">
    <text evidence="8">The sequence shown here is derived from an EMBL/GenBank/DDBJ whole genome shotgun (WGS) entry which is preliminary data.</text>
</comment>
<feature type="chain" id="PRO_5029897878" evidence="6">
    <location>
        <begin position="20"/>
        <end position="126"/>
    </location>
</feature>
<keyword evidence="2" id="KW-1003">Cell membrane</keyword>
<dbReference type="FunFam" id="2.10.60.10:FF:000003">
    <property type="entry name" value="lymphocyte antigen 6E isoform X1"/>
    <property type="match status" value="1"/>
</dbReference>
<dbReference type="Proteomes" id="UP000565698">
    <property type="component" value="Unassembled WGS sequence"/>
</dbReference>
<protein>
    <submittedName>
        <fullName evidence="8">LY6E protein</fullName>
    </submittedName>
</protein>
<evidence type="ECO:0000313" key="9">
    <source>
        <dbReference type="Proteomes" id="UP000565698"/>
    </source>
</evidence>
<feature type="non-terminal residue" evidence="8">
    <location>
        <position position="1"/>
    </location>
</feature>
<dbReference type="GO" id="GO:0030550">
    <property type="term" value="F:acetylcholine receptor inhibitor activity"/>
    <property type="evidence" value="ECO:0007669"/>
    <property type="project" value="TreeGrafter"/>
</dbReference>
<feature type="signal peptide" evidence="6">
    <location>
        <begin position="1"/>
        <end position="19"/>
    </location>
</feature>
<dbReference type="AlphaFoldDB" id="A0A7L1XYD6"/>
<accession>A0A7L1XYD6</accession>
<dbReference type="OrthoDB" id="6278121at2759"/>
<dbReference type="GO" id="GO:0005886">
    <property type="term" value="C:plasma membrane"/>
    <property type="evidence" value="ECO:0007669"/>
    <property type="project" value="UniProtKB-SubCell"/>
</dbReference>
<dbReference type="Pfam" id="PF00087">
    <property type="entry name" value="Toxin_TOLIP"/>
    <property type="match status" value="1"/>
</dbReference>
<gene>
    <name evidence="8" type="primary">Ly6e_0</name>
    <name evidence="8" type="ORF">THIORB_R04801</name>
</gene>
<keyword evidence="5" id="KW-0325">Glycoprotein</keyword>
<name>A0A7L1XYD6_9AVES</name>
<evidence type="ECO:0000256" key="2">
    <source>
        <dbReference type="ARBA" id="ARBA00022475"/>
    </source>
</evidence>
<dbReference type="SUPFAM" id="SSF57302">
    <property type="entry name" value="Snake toxin-like"/>
    <property type="match status" value="1"/>
</dbReference>
<proteinExistence type="predicted"/>
<keyword evidence="9" id="KW-1185">Reference proteome</keyword>
<evidence type="ECO:0000256" key="3">
    <source>
        <dbReference type="ARBA" id="ARBA00022729"/>
    </source>
</evidence>
<dbReference type="InterPro" id="IPR035076">
    <property type="entry name" value="Toxin/TOLIP"/>
</dbReference>
<dbReference type="GO" id="GO:0030154">
    <property type="term" value="P:cell differentiation"/>
    <property type="evidence" value="ECO:0007669"/>
    <property type="project" value="UniProtKB-ARBA"/>
</dbReference>